<dbReference type="STRING" id="10228.B3RVD9"/>
<sequence>MDHAIILQLLVGSSTKTVQQCRMHTCFDLNRCGLDDHRRLTVYVYPRYLLPDLYGISDPVNTITREYRRMLQAIIDSPFYVDNPKTACLLIPSYDVLNQRHVNLQGAGLTLTNLPYWNQGKNHLLFNMLPGQWPHFNTSLDARRGRAMLAGGGFSSLSYRYGFDISIPIYSLHQDDDYHQRSQDENYHNNISHHHRPWLLLSSQLHYDRKFDNRLMNLANDNRILILQRCSVNSSHKAYYQRCSHKQSISYPTILQDSTFCLMLRGYRLIQSNFLDALKFGCIPVVLSDEYILPFSEVLDWKRAALVFREDQLLSLPAVLSSISTKTRHNLRKQGMFFWQSYFKSLELITLTTLQIINDRIFYNTARSYSEWNEPYLSRQLPAVYHNPPIFYPVIGRKEMGFTVIILTYNRFNNLKRILTILENVASLKEILIIWNKQEMAAPSASYLMEEANTKKPVVVMMMKNNKLSNRFIPFKTLKTDAVFAMDDDMNMLTPDEIEFAYQTWLEYPDRIVGFPACNQLWNESAHQWLYTNDWTNDLSMILTKAAMYHRYYNYLYINNMPQDIKDWVNSNFNCDDIAMNFLIANYTGKPPIKVTPRKRFQCSECVKNRKPLSTHLQYLENRTKCLNVFKRIYKRNPLVRSSFRIDPVLMGDNISSSFQKFPSVGAV</sequence>
<dbReference type="RefSeq" id="XP_002112010.1">
    <property type="nucleotide sequence ID" value="XM_002111974.1"/>
</dbReference>
<dbReference type="Pfam" id="PF09258">
    <property type="entry name" value="Glyco_transf_64"/>
    <property type="match status" value="1"/>
</dbReference>
<dbReference type="GO" id="GO:0008375">
    <property type="term" value="F:acetylglucosaminyltransferase activity"/>
    <property type="evidence" value="ECO:0000318"/>
    <property type="project" value="GO_Central"/>
</dbReference>
<dbReference type="Gene3D" id="3.90.550.10">
    <property type="entry name" value="Spore Coat Polysaccharide Biosynthesis Protein SpsA, Chain A"/>
    <property type="match status" value="1"/>
</dbReference>
<dbReference type="GO" id="GO:0050509">
    <property type="term" value="F:N-acetylglucosaminyl-proteoglycan 4-beta-glucuronosyltransferase activity"/>
    <property type="evidence" value="ECO:0000318"/>
    <property type="project" value="GO_Central"/>
</dbReference>
<feature type="domain" description="Glycosyl transferase 64" evidence="10">
    <location>
        <begin position="402"/>
        <end position="650"/>
    </location>
</feature>
<evidence type="ECO:0000256" key="3">
    <source>
        <dbReference type="ARBA" id="ARBA00022679"/>
    </source>
</evidence>
<evidence type="ECO:0000256" key="2">
    <source>
        <dbReference type="ARBA" id="ARBA00010271"/>
    </source>
</evidence>
<dbReference type="eggNOG" id="KOG1022">
    <property type="taxonomic scope" value="Eukaryota"/>
</dbReference>
<organism evidence="11 12">
    <name type="scientific">Trichoplax adhaerens</name>
    <name type="common">Trichoplax reptans</name>
    <dbReference type="NCBI Taxonomy" id="10228"/>
    <lineage>
        <taxon>Eukaryota</taxon>
        <taxon>Metazoa</taxon>
        <taxon>Placozoa</taxon>
        <taxon>Uniplacotomia</taxon>
        <taxon>Trichoplacea</taxon>
        <taxon>Trichoplacidae</taxon>
        <taxon>Trichoplax</taxon>
    </lineage>
</organism>
<gene>
    <name evidence="11" type="ORF">TRIADDRAFT_24279</name>
</gene>
<dbReference type="InterPro" id="IPR015338">
    <property type="entry name" value="GT64_dom"/>
</dbReference>
<dbReference type="AlphaFoldDB" id="B3RVD9"/>
<keyword evidence="7" id="KW-0472">Membrane</keyword>
<dbReference type="SUPFAM" id="SSF53448">
    <property type="entry name" value="Nucleotide-diphospho-sugar transferases"/>
    <property type="match status" value="1"/>
</dbReference>
<keyword evidence="12" id="KW-1185">Reference proteome</keyword>
<keyword evidence="8" id="KW-1015">Disulfide bond</keyword>
<evidence type="ECO:0000256" key="8">
    <source>
        <dbReference type="ARBA" id="ARBA00023157"/>
    </source>
</evidence>
<dbReference type="GO" id="GO:0005789">
    <property type="term" value="C:endoplasmic reticulum membrane"/>
    <property type="evidence" value="ECO:0007669"/>
    <property type="project" value="UniProtKB-SubCell"/>
</dbReference>
<evidence type="ECO:0000256" key="1">
    <source>
        <dbReference type="ARBA" id="ARBA00004648"/>
    </source>
</evidence>
<dbReference type="PANTHER" id="PTHR48261:SF2">
    <property type="entry name" value="ACETYLGLUCOSAMINYLTRANSFERASE"/>
    <property type="match status" value="1"/>
</dbReference>
<name>B3RVD9_TRIAD</name>
<evidence type="ECO:0000256" key="4">
    <source>
        <dbReference type="ARBA" id="ARBA00022692"/>
    </source>
</evidence>
<protein>
    <recommendedName>
        <fullName evidence="13">Exostosin GT47 domain-containing protein</fullName>
    </recommendedName>
</protein>
<dbReference type="GeneID" id="6752731"/>
<evidence type="ECO:0000259" key="10">
    <source>
        <dbReference type="Pfam" id="PF09258"/>
    </source>
</evidence>
<dbReference type="CTD" id="6752731"/>
<keyword evidence="4" id="KW-0812">Transmembrane</keyword>
<dbReference type="OMA" id="NCTFWDC"/>
<dbReference type="PANTHER" id="PTHR48261">
    <property type="entry name" value="ACETYLGLUCOSAMINYLTRANSFERASE"/>
    <property type="match status" value="1"/>
</dbReference>
<accession>B3RVD9</accession>
<evidence type="ECO:0000313" key="11">
    <source>
        <dbReference type="EMBL" id="EDV25977.1"/>
    </source>
</evidence>
<proteinExistence type="inferred from homology"/>
<evidence type="ECO:0000259" key="9">
    <source>
        <dbReference type="Pfam" id="PF03016"/>
    </source>
</evidence>
<evidence type="ECO:0008006" key="13">
    <source>
        <dbReference type="Google" id="ProtNLM"/>
    </source>
</evidence>
<dbReference type="HOGENOM" id="CLU_013906_4_1_1"/>
<dbReference type="Pfam" id="PF03016">
    <property type="entry name" value="Exostosin_GT47"/>
    <property type="match status" value="1"/>
</dbReference>
<evidence type="ECO:0000256" key="7">
    <source>
        <dbReference type="ARBA" id="ARBA00023136"/>
    </source>
</evidence>
<dbReference type="GO" id="GO:0005794">
    <property type="term" value="C:Golgi apparatus"/>
    <property type="evidence" value="ECO:0000318"/>
    <property type="project" value="GO_Central"/>
</dbReference>
<dbReference type="KEGG" id="tad:TRIADDRAFT_24279"/>
<evidence type="ECO:0000256" key="5">
    <source>
        <dbReference type="ARBA" id="ARBA00022824"/>
    </source>
</evidence>
<dbReference type="FunCoup" id="B3RVD9">
    <property type="interactions" value="1169"/>
</dbReference>
<dbReference type="EMBL" id="DS985244">
    <property type="protein sequence ID" value="EDV25977.1"/>
    <property type="molecule type" value="Genomic_DNA"/>
</dbReference>
<dbReference type="Proteomes" id="UP000009022">
    <property type="component" value="Unassembled WGS sequence"/>
</dbReference>
<keyword evidence="6" id="KW-1133">Transmembrane helix</keyword>
<reference evidence="11 12" key="1">
    <citation type="journal article" date="2008" name="Nature">
        <title>The Trichoplax genome and the nature of placozoans.</title>
        <authorList>
            <person name="Srivastava M."/>
            <person name="Begovic E."/>
            <person name="Chapman J."/>
            <person name="Putnam N.H."/>
            <person name="Hellsten U."/>
            <person name="Kawashima T."/>
            <person name="Kuo A."/>
            <person name="Mitros T."/>
            <person name="Salamov A."/>
            <person name="Carpenter M.L."/>
            <person name="Signorovitch A.Y."/>
            <person name="Moreno M.A."/>
            <person name="Kamm K."/>
            <person name="Grimwood J."/>
            <person name="Schmutz J."/>
            <person name="Shapiro H."/>
            <person name="Grigoriev I.V."/>
            <person name="Buss L.W."/>
            <person name="Schierwater B."/>
            <person name="Dellaporta S.L."/>
            <person name="Rokhsar D.S."/>
        </authorList>
    </citation>
    <scope>NUCLEOTIDE SEQUENCE [LARGE SCALE GENOMIC DNA]</scope>
    <source>
        <strain evidence="11 12">Grell-BS-1999</strain>
    </source>
</reference>
<dbReference type="InterPro" id="IPR040911">
    <property type="entry name" value="Exostosin_GT47"/>
</dbReference>
<keyword evidence="3" id="KW-0808">Transferase</keyword>
<dbReference type="InterPro" id="IPR004263">
    <property type="entry name" value="Exostosin"/>
</dbReference>
<dbReference type="PhylomeDB" id="B3RVD9"/>
<dbReference type="GO" id="GO:0015012">
    <property type="term" value="P:heparan sulfate proteoglycan biosynthetic process"/>
    <property type="evidence" value="ECO:0007669"/>
    <property type="project" value="UniProtKB-ARBA"/>
</dbReference>
<feature type="domain" description="Exostosin GT47" evidence="9">
    <location>
        <begin position="38"/>
        <end position="322"/>
    </location>
</feature>
<keyword evidence="5" id="KW-0256">Endoplasmic reticulum</keyword>
<dbReference type="OrthoDB" id="5954868at2759"/>
<dbReference type="InParanoid" id="B3RVD9"/>
<comment type="subcellular location">
    <subcellularLocation>
        <location evidence="1">Endoplasmic reticulum membrane</location>
        <topology evidence="1">Single-pass type II membrane protein</topology>
    </subcellularLocation>
</comment>
<comment type="similarity">
    <text evidence="2">Belongs to the glycosyltransferase 47 family.</text>
</comment>
<evidence type="ECO:0000256" key="6">
    <source>
        <dbReference type="ARBA" id="ARBA00022989"/>
    </source>
</evidence>
<dbReference type="InterPro" id="IPR029044">
    <property type="entry name" value="Nucleotide-diphossugar_trans"/>
</dbReference>
<evidence type="ECO:0000313" key="12">
    <source>
        <dbReference type="Proteomes" id="UP000009022"/>
    </source>
</evidence>